<dbReference type="RefSeq" id="WP_319167420.1">
    <property type="nucleotide sequence ID" value="NZ_JARAWP010000040.1"/>
</dbReference>
<comment type="caution">
    <text evidence="1">The sequence shown here is derived from an EMBL/GenBank/DDBJ whole genome shotgun (WGS) entry which is preliminary data.</text>
</comment>
<dbReference type="Proteomes" id="UP001272987">
    <property type="component" value="Unassembled WGS sequence"/>
</dbReference>
<gene>
    <name evidence="1" type="ORF">PV666_45120</name>
</gene>
<sequence length="595" mass="64965">MGTQDRDSRSGAVTQTLPQACTAVAAEMISWWFRMTPWARDLFRSWAPLADSEDTGPVAATLLLGAVLHHQAVTDGVTVDTIDDLVFTRVRPILEDPEQAVRVLREYPDPPALTGFVAPVRRRAQEDREFLAALCSYTRHTVAAHAEDCPDRLPGIRHTCTLAHRAPAFTPDTEAHDAAPAPGEGRLIDFPLIGYREPEPAEDAPAGHSPHHIWQVNVREILLERWDDWAAARNQRDYDAFSGDRPLEFETGLEAFTCPSCGSRGPYLAEGRWDDPLTLYCGCGVTVMSSADSRPDDLGRLLLKRLILCAADPAYAARRLLAPVTAHHEDQRRAWATTSYTGPSSDEVAIVEDVADCDGDLTEVPPAALRPKLPKRHSGGALTLLLLQVLDALSVPAVRDSKDGRELSGAVRTLLADLKAESDRWAPARRPAVDRLREWQAEGGPQLWQDAWSRILAMADRFMAGNIVSDGSSTDGCAALTLAVYLPARETGTGADKVTMEDIHSLAAPVVPAGSLAARAESDDALKDPDLPRRWGERLRTLGHDLDSADDPVAALWRHLSADRPTDILGEHRAPALAIGLRTLLDPWSPSRITL</sequence>
<accession>A0ABU4MAH7</accession>
<evidence type="ECO:0000313" key="2">
    <source>
        <dbReference type="Proteomes" id="UP001272987"/>
    </source>
</evidence>
<keyword evidence="2" id="KW-1185">Reference proteome</keyword>
<proteinExistence type="predicted"/>
<dbReference type="EMBL" id="JARAWP010000040">
    <property type="protein sequence ID" value="MDX3025000.1"/>
    <property type="molecule type" value="Genomic_DNA"/>
</dbReference>
<name>A0ABU4MAH7_9ACTN</name>
<reference evidence="1 2" key="1">
    <citation type="journal article" date="2023" name="Microb. Genom.">
        <title>Mesoterricola silvestris gen. nov., sp. nov., Mesoterricola sediminis sp. nov., Geothrix oryzae sp. nov., Geothrix edaphica sp. nov., Geothrix rubra sp. nov., and Geothrix limicola sp. nov., six novel members of Acidobacteriota isolated from soils.</title>
        <authorList>
            <person name="Weisberg A.J."/>
            <person name="Pearce E."/>
            <person name="Kramer C.G."/>
            <person name="Chang J.H."/>
            <person name="Clarke C.R."/>
        </authorList>
    </citation>
    <scope>NUCLEOTIDE SEQUENCE [LARGE SCALE GENOMIC DNA]</scope>
    <source>
        <strain evidence="1 2">NB05-1H</strain>
    </source>
</reference>
<organism evidence="1 2">
    <name type="scientific">Streptomyces acidiscabies</name>
    <dbReference type="NCBI Taxonomy" id="42234"/>
    <lineage>
        <taxon>Bacteria</taxon>
        <taxon>Bacillati</taxon>
        <taxon>Actinomycetota</taxon>
        <taxon>Actinomycetes</taxon>
        <taxon>Kitasatosporales</taxon>
        <taxon>Streptomycetaceae</taxon>
        <taxon>Streptomyces</taxon>
    </lineage>
</organism>
<protein>
    <submittedName>
        <fullName evidence="1">Uncharacterized protein</fullName>
    </submittedName>
</protein>
<evidence type="ECO:0000313" key="1">
    <source>
        <dbReference type="EMBL" id="MDX3025000.1"/>
    </source>
</evidence>